<dbReference type="InterPro" id="IPR001537">
    <property type="entry name" value="SpoU_MeTrfase"/>
</dbReference>
<keyword evidence="4" id="KW-0949">S-adenosyl-L-methionine</keyword>
<evidence type="ECO:0000259" key="8">
    <source>
        <dbReference type="Pfam" id="PF00588"/>
    </source>
</evidence>
<dbReference type="InterPro" id="IPR029028">
    <property type="entry name" value="Alpha/beta_knot_MTases"/>
</dbReference>
<evidence type="ECO:0000256" key="5">
    <source>
        <dbReference type="ARBA" id="ARBA00022694"/>
    </source>
</evidence>
<keyword evidence="3" id="KW-0808">Transferase</keyword>
<gene>
    <name evidence="9" type="ORF">KFE25_011911</name>
</gene>
<keyword evidence="5" id="KW-0819">tRNA processing</keyword>
<feature type="domain" description="tRNA/rRNA methyltransferase SpoU type" evidence="8">
    <location>
        <begin position="110"/>
        <end position="250"/>
    </location>
</feature>
<protein>
    <recommendedName>
        <fullName evidence="8">tRNA/rRNA methyltransferase SpoU type domain-containing protein</fullName>
    </recommendedName>
</protein>
<dbReference type="InterPro" id="IPR033671">
    <property type="entry name" value="TrmH"/>
</dbReference>
<feature type="signal peptide" evidence="7">
    <location>
        <begin position="1"/>
        <end position="32"/>
    </location>
</feature>
<dbReference type="EMBL" id="JAGTXO010000033">
    <property type="protein sequence ID" value="KAG8460420.1"/>
    <property type="molecule type" value="Genomic_DNA"/>
</dbReference>
<dbReference type="GO" id="GO:0000049">
    <property type="term" value="F:tRNA binding"/>
    <property type="evidence" value="ECO:0007669"/>
    <property type="project" value="UniProtKB-KW"/>
</dbReference>
<evidence type="ECO:0000256" key="1">
    <source>
        <dbReference type="ARBA" id="ARBA00022555"/>
    </source>
</evidence>
<dbReference type="AlphaFoldDB" id="A0A8J5XKH6"/>
<dbReference type="PANTHER" id="PTHR43453:SF1">
    <property type="entry name" value="TRNA_RRNA METHYLTRANSFERASE SPOU TYPE DOMAIN-CONTAINING PROTEIN"/>
    <property type="match status" value="1"/>
</dbReference>
<reference evidence="9" key="1">
    <citation type="submission" date="2021-05" db="EMBL/GenBank/DDBJ databases">
        <title>The genome of the haptophyte Pavlova lutheri (Diacronema luteri, Pavlovales) - a model for lipid biosynthesis in eukaryotic algae.</title>
        <authorList>
            <person name="Hulatt C.J."/>
            <person name="Posewitz M.C."/>
        </authorList>
    </citation>
    <scope>NUCLEOTIDE SEQUENCE</scope>
    <source>
        <strain evidence="9">NIVA-4/92</strain>
    </source>
</reference>
<feature type="chain" id="PRO_5035296254" description="tRNA/rRNA methyltransferase SpoU type domain-containing protein" evidence="7">
    <location>
        <begin position="33"/>
        <end position="299"/>
    </location>
</feature>
<evidence type="ECO:0000313" key="10">
    <source>
        <dbReference type="Proteomes" id="UP000751190"/>
    </source>
</evidence>
<dbReference type="Proteomes" id="UP000751190">
    <property type="component" value="Unassembled WGS sequence"/>
</dbReference>
<dbReference type="OrthoDB" id="241340at2759"/>
<comment type="caution">
    <text evidence="9">The sequence shown here is derived from an EMBL/GenBank/DDBJ whole genome shotgun (WGS) entry which is preliminary data.</text>
</comment>
<dbReference type="PANTHER" id="PTHR43453">
    <property type="entry name" value="RRNA METHYLASE-LIKE"/>
    <property type="match status" value="1"/>
</dbReference>
<evidence type="ECO:0000256" key="3">
    <source>
        <dbReference type="ARBA" id="ARBA00022679"/>
    </source>
</evidence>
<keyword evidence="7" id="KW-0732">Signal</keyword>
<evidence type="ECO:0000256" key="2">
    <source>
        <dbReference type="ARBA" id="ARBA00022603"/>
    </source>
</evidence>
<dbReference type="GO" id="GO:0008173">
    <property type="term" value="F:RNA methyltransferase activity"/>
    <property type="evidence" value="ECO:0007669"/>
    <property type="project" value="InterPro"/>
</dbReference>
<dbReference type="Pfam" id="PF00588">
    <property type="entry name" value="SpoU_methylase"/>
    <property type="match status" value="1"/>
</dbReference>
<sequence length="299" mass="32403">MHGRRARLALARGGSRMAHVLAGALLLGRSCASDSAVRVGRSALTARRAARDAPSVGLAPARMPPPGAQPLYGEGGRLERSPLLDVLRGSLKPSRLERIESRLAQRAGAVRLVLENIADEHNAAACLRTFEGLGGQHVHVIETVDSLRPCAAVTKSCDRWLTLHRHERVDDCINELRARGFTIVATHLSDDSHSIDEIDWSRFEKVALVFGNERRGVSPYAQQAADVSAVLPMAGFSQSFNISVAAALFLAHMRHVGKLDAGLPADELRELYTRWLINANKNAKALLERAGLAGEVPFL</sequence>
<evidence type="ECO:0000256" key="6">
    <source>
        <dbReference type="ARBA" id="ARBA00022884"/>
    </source>
</evidence>
<dbReference type="OMA" id="ENTHHAH"/>
<keyword evidence="6" id="KW-0694">RNA-binding</keyword>
<evidence type="ECO:0000313" key="9">
    <source>
        <dbReference type="EMBL" id="KAG8460420.1"/>
    </source>
</evidence>
<accession>A0A8J5XKH6</accession>
<organism evidence="9 10">
    <name type="scientific">Diacronema lutheri</name>
    <name type="common">Unicellular marine alga</name>
    <name type="synonym">Monochrysis lutheri</name>
    <dbReference type="NCBI Taxonomy" id="2081491"/>
    <lineage>
        <taxon>Eukaryota</taxon>
        <taxon>Haptista</taxon>
        <taxon>Haptophyta</taxon>
        <taxon>Pavlovophyceae</taxon>
        <taxon>Pavlovales</taxon>
        <taxon>Pavlovaceae</taxon>
        <taxon>Diacronema</taxon>
    </lineage>
</organism>
<name>A0A8J5XKH6_DIALT</name>
<keyword evidence="10" id="KW-1185">Reference proteome</keyword>
<dbReference type="GO" id="GO:0002938">
    <property type="term" value="P:tRNA guanine ribose methylation"/>
    <property type="evidence" value="ECO:0007669"/>
    <property type="project" value="TreeGrafter"/>
</dbReference>
<evidence type="ECO:0000256" key="7">
    <source>
        <dbReference type="SAM" id="SignalP"/>
    </source>
</evidence>
<dbReference type="CDD" id="cd18092">
    <property type="entry name" value="SpoU-like_TrmH"/>
    <property type="match status" value="1"/>
</dbReference>
<keyword evidence="2" id="KW-0489">Methyltransferase</keyword>
<keyword evidence="1" id="KW-0820">tRNA-binding</keyword>
<proteinExistence type="inferred from homology"/>
<dbReference type="HAMAP" id="MF_02060">
    <property type="entry name" value="tRNA_methyltr_TrmH"/>
    <property type="match status" value="1"/>
</dbReference>
<evidence type="ECO:0000256" key="4">
    <source>
        <dbReference type="ARBA" id="ARBA00022691"/>
    </source>
</evidence>
<dbReference type="SUPFAM" id="SSF75217">
    <property type="entry name" value="alpha/beta knot"/>
    <property type="match status" value="1"/>
</dbReference>
<dbReference type="Gene3D" id="3.40.1280.10">
    <property type="match status" value="1"/>
</dbReference>
<dbReference type="InterPro" id="IPR029026">
    <property type="entry name" value="tRNA_m1G_MTases_N"/>
</dbReference>